<accession>A0AAN7JDN9</accession>
<evidence type="ECO:0000256" key="7">
    <source>
        <dbReference type="ARBA" id="ARBA00023316"/>
    </source>
</evidence>
<dbReference type="Gene3D" id="2.160.20.10">
    <property type="entry name" value="Single-stranded right-handed beta-helix, Pectin lyase-like"/>
    <property type="match status" value="1"/>
</dbReference>
<dbReference type="GO" id="GO:0071555">
    <property type="term" value="P:cell wall organization"/>
    <property type="evidence" value="ECO:0007669"/>
    <property type="project" value="UniProtKB-KW"/>
</dbReference>
<dbReference type="AlphaFoldDB" id="A0AAN7JDN9"/>
<evidence type="ECO:0000313" key="12">
    <source>
        <dbReference type="Proteomes" id="UP001345219"/>
    </source>
</evidence>
<evidence type="ECO:0000313" key="11">
    <source>
        <dbReference type="EMBL" id="KAK4748311.1"/>
    </source>
</evidence>
<dbReference type="PROSITE" id="PS00502">
    <property type="entry name" value="POLYGALACTURONASE"/>
    <property type="match status" value="1"/>
</dbReference>
<keyword evidence="5 9" id="KW-0378">Hydrolase</keyword>
<evidence type="ECO:0000256" key="6">
    <source>
        <dbReference type="ARBA" id="ARBA00023295"/>
    </source>
</evidence>
<proteinExistence type="inferred from homology"/>
<dbReference type="PANTHER" id="PTHR31375">
    <property type="match status" value="1"/>
</dbReference>
<keyword evidence="12" id="KW-1185">Reference proteome</keyword>
<keyword evidence="6 9" id="KW-0326">Glycosidase</keyword>
<keyword evidence="4" id="KW-0964">Secreted</keyword>
<dbReference type="Proteomes" id="UP001345219">
    <property type="component" value="Chromosome 12"/>
</dbReference>
<evidence type="ECO:0000256" key="4">
    <source>
        <dbReference type="ARBA" id="ARBA00022525"/>
    </source>
</evidence>
<feature type="chain" id="PRO_5042993442" description="Exopolygalacturonase-like" evidence="10">
    <location>
        <begin position="30"/>
        <end position="446"/>
    </location>
</feature>
<evidence type="ECO:0000256" key="2">
    <source>
        <dbReference type="ARBA" id="ARBA00008834"/>
    </source>
</evidence>
<dbReference type="InterPro" id="IPR011050">
    <property type="entry name" value="Pectin_lyase_fold/virulence"/>
</dbReference>
<organism evidence="11 12">
    <name type="scientific">Trapa incisa</name>
    <dbReference type="NCBI Taxonomy" id="236973"/>
    <lineage>
        <taxon>Eukaryota</taxon>
        <taxon>Viridiplantae</taxon>
        <taxon>Streptophyta</taxon>
        <taxon>Embryophyta</taxon>
        <taxon>Tracheophyta</taxon>
        <taxon>Spermatophyta</taxon>
        <taxon>Magnoliopsida</taxon>
        <taxon>eudicotyledons</taxon>
        <taxon>Gunneridae</taxon>
        <taxon>Pentapetalae</taxon>
        <taxon>rosids</taxon>
        <taxon>malvids</taxon>
        <taxon>Myrtales</taxon>
        <taxon>Lythraceae</taxon>
        <taxon>Trapa</taxon>
    </lineage>
</organism>
<gene>
    <name evidence="11" type="ORF">SAY87_014897</name>
</gene>
<comment type="similarity">
    <text evidence="2 9">Belongs to the glycosyl hydrolase 28 family.</text>
</comment>
<keyword evidence="7" id="KW-0961">Cell wall biogenesis/degradation</keyword>
<evidence type="ECO:0000256" key="5">
    <source>
        <dbReference type="ARBA" id="ARBA00022801"/>
    </source>
</evidence>
<evidence type="ECO:0000256" key="10">
    <source>
        <dbReference type="SAM" id="SignalP"/>
    </source>
</evidence>
<dbReference type="GO" id="GO:0004650">
    <property type="term" value="F:polygalacturonase activity"/>
    <property type="evidence" value="ECO:0007669"/>
    <property type="project" value="InterPro"/>
</dbReference>
<evidence type="ECO:0000256" key="1">
    <source>
        <dbReference type="ARBA" id="ARBA00004191"/>
    </source>
</evidence>
<dbReference type="SMART" id="SM00710">
    <property type="entry name" value="PbH1"/>
    <property type="match status" value="4"/>
</dbReference>
<dbReference type="SUPFAM" id="SSF51126">
    <property type="entry name" value="Pectin lyase-like"/>
    <property type="match status" value="1"/>
</dbReference>
<evidence type="ECO:0008006" key="13">
    <source>
        <dbReference type="Google" id="ProtNLM"/>
    </source>
</evidence>
<dbReference type="InterPro" id="IPR012334">
    <property type="entry name" value="Pectin_lyas_fold"/>
</dbReference>
<keyword evidence="3" id="KW-0134">Cell wall</keyword>
<keyword evidence="10" id="KW-0732">Signal</keyword>
<evidence type="ECO:0000256" key="8">
    <source>
        <dbReference type="PROSITE-ProRule" id="PRU10052"/>
    </source>
</evidence>
<evidence type="ECO:0000256" key="9">
    <source>
        <dbReference type="RuleBase" id="RU361169"/>
    </source>
</evidence>
<name>A0AAN7JDN9_9MYRT</name>
<dbReference type="InterPro" id="IPR000743">
    <property type="entry name" value="Glyco_hydro_28"/>
</dbReference>
<comment type="subcellular location">
    <subcellularLocation>
        <location evidence="1">Secreted</location>
        <location evidence="1">Cell wall</location>
    </subcellularLocation>
</comment>
<evidence type="ECO:0000256" key="3">
    <source>
        <dbReference type="ARBA" id="ARBA00022512"/>
    </source>
</evidence>
<dbReference type="GO" id="GO:0005975">
    <property type="term" value="P:carbohydrate metabolic process"/>
    <property type="evidence" value="ECO:0007669"/>
    <property type="project" value="InterPro"/>
</dbReference>
<feature type="signal peptide" evidence="10">
    <location>
        <begin position="1"/>
        <end position="29"/>
    </location>
</feature>
<sequence length="446" mass="48888">MGKTISGFAGFCAVRAFLVLLALVGLCEGMLPRPVRGMPRPISGTVSPRRPIIEDPLLAQARQAIRGPRPTEKVFNVLKYGADASGKKDSSTSFIKAWSDACHWKGKSRLLIPRGNFLLGEVVFQGKCAGRDAKVVEIQGILKALTDPSLFPQDYWILFELIDRIIIIGSGILDGQGASVWKYSDCNINSNCQRMPISLKFNMVKNAIVNKLSSVNSKGFHVGVTNSNNIRLYNIRISAPAKSPNTDGIHISKSNKIMIAKGVIKTGDDCISMIQGSTNIKIQKVFCGPGHGISIGSLGKYQNEADVRGITVRNCTLTGTENGVRIKTWPDSPPSAASNLIFRDIVMKNVKNPIIIDQEYNHHNNKKIISSRVKITDVYYENIMGTSMSPIAISLVCSKQFPCERVHFNNINLRYVGLPQSGPITFTCLNTKAVVVGRVQMPRVCK</sequence>
<feature type="active site" evidence="8">
    <location>
        <position position="291"/>
    </location>
</feature>
<dbReference type="FunFam" id="2.160.20.10:FF:000004">
    <property type="entry name" value="Pectin lyase-like superfamily protein"/>
    <property type="match status" value="1"/>
</dbReference>
<comment type="caution">
    <text evidence="11">The sequence shown here is derived from an EMBL/GenBank/DDBJ whole genome shotgun (WGS) entry which is preliminary data.</text>
</comment>
<dbReference type="InterPro" id="IPR006626">
    <property type="entry name" value="PbH1"/>
</dbReference>
<reference evidence="11 12" key="1">
    <citation type="journal article" date="2023" name="Hortic Res">
        <title>Pangenome of water caltrop reveals structural variations and asymmetric subgenome divergence after allopolyploidization.</title>
        <authorList>
            <person name="Zhang X."/>
            <person name="Chen Y."/>
            <person name="Wang L."/>
            <person name="Yuan Y."/>
            <person name="Fang M."/>
            <person name="Shi L."/>
            <person name="Lu R."/>
            <person name="Comes H.P."/>
            <person name="Ma Y."/>
            <person name="Chen Y."/>
            <person name="Huang G."/>
            <person name="Zhou Y."/>
            <person name="Zheng Z."/>
            <person name="Qiu Y."/>
        </authorList>
    </citation>
    <scope>NUCLEOTIDE SEQUENCE [LARGE SCALE GENOMIC DNA]</scope>
    <source>
        <tissue evidence="11">Roots</tissue>
    </source>
</reference>
<dbReference type="EMBL" id="JAXIOK010000019">
    <property type="protein sequence ID" value="KAK4748311.1"/>
    <property type="molecule type" value="Genomic_DNA"/>
</dbReference>
<dbReference type="Pfam" id="PF00295">
    <property type="entry name" value="Glyco_hydro_28"/>
    <property type="match status" value="1"/>
</dbReference>
<protein>
    <recommendedName>
        <fullName evidence="13">Exopolygalacturonase-like</fullName>
    </recommendedName>
</protein>